<dbReference type="InterPro" id="IPR036236">
    <property type="entry name" value="Znf_C2H2_sf"/>
</dbReference>
<dbReference type="PROSITE" id="PS50013">
    <property type="entry name" value="CHROMO_2"/>
    <property type="match status" value="1"/>
</dbReference>
<evidence type="ECO:0000256" key="2">
    <source>
        <dbReference type="ARBA" id="ARBA00022723"/>
    </source>
</evidence>
<comment type="subcellular location">
    <subcellularLocation>
        <location evidence="1">Nucleus</location>
    </subcellularLocation>
</comment>
<evidence type="ECO:0000256" key="6">
    <source>
        <dbReference type="PROSITE-ProRule" id="PRU00027"/>
    </source>
</evidence>
<dbReference type="PANTHER" id="PTHR22812">
    <property type="entry name" value="CHROMOBOX PROTEIN"/>
    <property type="match status" value="1"/>
</dbReference>
<keyword evidence="5" id="KW-0539">Nucleus</keyword>
<dbReference type="PROSITE" id="PS50808">
    <property type="entry name" value="ZF_BED"/>
    <property type="match status" value="1"/>
</dbReference>
<dbReference type="Proteomes" id="UP001190700">
    <property type="component" value="Unassembled WGS sequence"/>
</dbReference>
<dbReference type="CDD" id="cd00024">
    <property type="entry name" value="CD_CSD"/>
    <property type="match status" value="1"/>
</dbReference>
<keyword evidence="4" id="KW-0862">Zinc</keyword>
<feature type="compositionally biased region" description="Basic residues" evidence="7">
    <location>
        <begin position="1"/>
        <end position="12"/>
    </location>
</feature>
<dbReference type="GO" id="GO:0008270">
    <property type="term" value="F:zinc ion binding"/>
    <property type="evidence" value="ECO:0007669"/>
    <property type="project" value="UniProtKB-KW"/>
</dbReference>
<dbReference type="InterPro" id="IPR023779">
    <property type="entry name" value="Chromodomain_CS"/>
</dbReference>
<dbReference type="SUPFAM" id="SSF54160">
    <property type="entry name" value="Chromo domain-like"/>
    <property type="match status" value="1"/>
</dbReference>
<sequence length="213" mass="23737">MRGRGKRPRHGQRTTEELVPKGKGAVKRTPHNHFDAASSDDTKYEVEAVLAERSSYGVAQFLIKWKGFEESSNTWEPLTNLPGHDIVVEEFRANLQREQDRLTREAAAAKSASKEGEASAGAENGDGFTDVGDQLRSIYWQHFEVLKEGKRITHYRCKHCGPDAPAKEYCGNTSNLRAHLLYAHKDVVVAAKGTELFNEQSQESATKRGRLGA</sequence>
<dbReference type="InterPro" id="IPR023780">
    <property type="entry name" value="Chromo_domain"/>
</dbReference>
<keyword evidence="3 6" id="KW-0863">Zinc-finger</keyword>
<dbReference type="AlphaFoldDB" id="A0AAE0BCT4"/>
<dbReference type="Gene3D" id="2.40.50.40">
    <property type="match status" value="1"/>
</dbReference>
<keyword evidence="10" id="KW-0687">Ribonucleoprotein</keyword>
<evidence type="ECO:0000313" key="11">
    <source>
        <dbReference type="Proteomes" id="UP001190700"/>
    </source>
</evidence>
<evidence type="ECO:0000259" key="8">
    <source>
        <dbReference type="PROSITE" id="PS50013"/>
    </source>
</evidence>
<keyword evidence="11" id="KW-1185">Reference proteome</keyword>
<dbReference type="SMART" id="SM00298">
    <property type="entry name" value="CHROMO"/>
    <property type="match status" value="1"/>
</dbReference>
<dbReference type="GO" id="GO:0003677">
    <property type="term" value="F:DNA binding"/>
    <property type="evidence" value="ECO:0007669"/>
    <property type="project" value="InterPro"/>
</dbReference>
<dbReference type="Pfam" id="PF02892">
    <property type="entry name" value="zf-BED"/>
    <property type="match status" value="1"/>
</dbReference>
<protein>
    <submittedName>
        <fullName evidence="10">La ribonucleoprotein</fullName>
    </submittedName>
</protein>
<name>A0AAE0BCT4_9CHLO</name>
<feature type="domain" description="BED-type" evidence="9">
    <location>
        <begin position="134"/>
        <end position="191"/>
    </location>
</feature>
<dbReference type="SMART" id="SM00614">
    <property type="entry name" value="ZnF_BED"/>
    <property type="match status" value="1"/>
</dbReference>
<feature type="region of interest" description="Disordered" evidence="7">
    <location>
        <begin position="102"/>
        <end position="127"/>
    </location>
</feature>
<comment type="caution">
    <text evidence="10">The sequence shown here is derived from an EMBL/GenBank/DDBJ whole genome shotgun (WGS) entry which is preliminary data.</text>
</comment>
<dbReference type="InterPro" id="IPR016197">
    <property type="entry name" value="Chromo-like_dom_sf"/>
</dbReference>
<keyword evidence="2" id="KW-0479">Metal-binding</keyword>
<dbReference type="InterPro" id="IPR000953">
    <property type="entry name" value="Chromo/chromo_shadow_dom"/>
</dbReference>
<evidence type="ECO:0000256" key="5">
    <source>
        <dbReference type="ARBA" id="ARBA00023242"/>
    </source>
</evidence>
<feature type="region of interest" description="Disordered" evidence="7">
    <location>
        <begin position="1"/>
        <end position="39"/>
    </location>
</feature>
<gene>
    <name evidence="10" type="ORF">CYMTET_56196</name>
</gene>
<evidence type="ECO:0000256" key="3">
    <source>
        <dbReference type="ARBA" id="ARBA00022771"/>
    </source>
</evidence>
<accession>A0AAE0BCT4</accession>
<feature type="domain" description="Chromo" evidence="8">
    <location>
        <begin position="44"/>
        <end position="103"/>
    </location>
</feature>
<dbReference type="InterPro" id="IPR003656">
    <property type="entry name" value="Znf_BED"/>
</dbReference>
<evidence type="ECO:0000256" key="4">
    <source>
        <dbReference type="ARBA" id="ARBA00022833"/>
    </source>
</evidence>
<evidence type="ECO:0000256" key="7">
    <source>
        <dbReference type="SAM" id="MobiDB-lite"/>
    </source>
</evidence>
<dbReference type="GO" id="GO:0005634">
    <property type="term" value="C:nucleus"/>
    <property type="evidence" value="ECO:0007669"/>
    <property type="project" value="UniProtKB-SubCell"/>
</dbReference>
<evidence type="ECO:0000313" key="10">
    <source>
        <dbReference type="EMBL" id="KAK3233510.1"/>
    </source>
</evidence>
<dbReference type="SUPFAM" id="SSF57667">
    <property type="entry name" value="beta-beta-alpha zinc fingers"/>
    <property type="match status" value="1"/>
</dbReference>
<dbReference type="PROSITE" id="PS00598">
    <property type="entry name" value="CHROMO_1"/>
    <property type="match status" value="1"/>
</dbReference>
<evidence type="ECO:0000256" key="1">
    <source>
        <dbReference type="ARBA" id="ARBA00004123"/>
    </source>
</evidence>
<proteinExistence type="predicted"/>
<evidence type="ECO:0000259" key="9">
    <source>
        <dbReference type="PROSITE" id="PS50808"/>
    </source>
</evidence>
<dbReference type="InterPro" id="IPR051219">
    <property type="entry name" value="Heterochromatin_chromo-domain"/>
</dbReference>
<organism evidence="10 11">
    <name type="scientific">Cymbomonas tetramitiformis</name>
    <dbReference type="NCBI Taxonomy" id="36881"/>
    <lineage>
        <taxon>Eukaryota</taxon>
        <taxon>Viridiplantae</taxon>
        <taxon>Chlorophyta</taxon>
        <taxon>Pyramimonadophyceae</taxon>
        <taxon>Pyramimonadales</taxon>
        <taxon>Pyramimonadaceae</taxon>
        <taxon>Cymbomonas</taxon>
    </lineage>
</organism>
<dbReference type="EMBL" id="LGRX02035690">
    <property type="protein sequence ID" value="KAK3233510.1"/>
    <property type="molecule type" value="Genomic_DNA"/>
</dbReference>
<reference evidence="10 11" key="1">
    <citation type="journal article" date="2015" name="Genome Biol. Evol.">
        <title>Comparative Genomics of a Bacterivorous Green Alga Reveals Evolutionary Causalities and Consequences of Phago-Mixotrophic Mode of Nutrition.</title>
        <authorList>
            <person name="Burns J.A."/>
            <person name="Paasch A."/>
            <person name="Narechania A."/>
            <person name="Kim E."/>
        </authorList>
    </citation>
    <scope>NUCLEOTIDE SEQUENCE [LARGE SCALE GENOMIC DNA]</scope>
    <source>
        <strain evidence="10 11">PLY_AMNH</strain>
    </source>
</reference>
<dbReference type="Pfam" id="PF00385">
    <property type="entry name" value="Chromo"/>
    <property type="match status" value="1"/>
</dbReference>
<dbReference type="GO" id="GO:1990904">
    <property type="term" value="C:ribonucleoprotein complex"/>
    <property type="evidence" value="ECO:0007669"/>
    <property type="project" value="UniProtKB-KW"/>
</dbReference>